<dbReference type="Proteomes" id="UP000004816">
    <property type="component" value="Unassembled WGS sequence"/>
</dbReference>
<dbReference type="CDD" id="cd06261">
    <property type="entry name" value="TM_PBP2"/>
    <property type="match status" value="1"/>
</dbReference>
<dbReference type="SUPFAM" id="SSF161098">
    <property type="entry name" value="MetI-like"/>
    <property type="match status" value="1"/>
</dbReference>
<feature type="region of interest" description="Disordered" evidence="8">
    <location>
        <begin position="317"/>
        <end position="338"/>
    </location>
</feature>
<keyword evidence="11" id="KW-1185">Reference proteome</keyword>
<gene>
    <name evidence="10" type="ORF">HMPREF9336_03371</name>
</gene>
<evidence type="ECO:0000256" key="8">
    <source>
        <dbReference type="SAM" id="MobiDB-lite"/>
    </source>
</evidence>
<dbReference type="eggNOG" id="COG1173">
    <property type="taxonomic scope" value="Bacteria"/>
</dbReference>
<feature type="transmembrane region" description="Helical" evidence="7">
    <location>
        <begin position="162"/>
        <end position="180"/>
    </location>
</feature>
<sequence>MRKKVFPAVHGVQRAVLLCGLGLLAFLLVVAVFAPWIAPYKFDQTKNKYGVDFARQAPPTAAHVFGTSVRGEDVYSRVVYGTQTAFEVIVVSLVIAGVIGVVLGLVAGYFGGWLDRTLTLLMDSLYAFPSLLLAILVSVGLSSGDFSEWMQGLSRWLQGNNLPDFTGITAGALAVSAVFIPQYYRVIRASALVVKNEPYVDAARVSGASTWRILFRHVLPNIAQNLPVIAALNSSEAILTLAGLGFLGFGVEPSQAAEWGYDVNKGIPDITGGVWWTSVFPGVAIVLAVLATAFVGESLSEAGNPLLRSRPRLRQKDLAKREEPAEAGVFSAGEGAQA</sequence>
<evidence type="ECO:0000256" key="1">
    <source>
        <dbReference type="ARBA" id="ARBA00004651"/>
    </source>
</evidence>
<keyword evidence="6 7" id="KW-0472">Membrane</keyword>
<evidence type="ECO:0000256" key="2">
    <source>
        <dbReference type="ARBA" id="ARBA00022448"/>
    </source>
</evidence>
<feature type="transmembrane region" description="Helical" evidence="7">
    <location>
        <begin position="88"/>
        <end position="112"/>
    </location>
</feature>
<comment type="similarity">
    <text evidence="7">Belongs to the binding-protein-dependent transport system permease family.</text>
</comment>
<dbReference type="OrthoDB" id="9812701at2"/>
<evidence type="ECO:0000256" key="5">
    <source>
        <dbReference type="ARBA" id="ARBA00022989"/>
    </source>
</evidence>
<dbReference type="PANTHER" id="PTHR43386:SF1">
    <property type="entry name" value="D,D-DIPEPTIDE TRANSPORT SYSTEM PERMEASE PROTEIN DDPC-RELATED"/>
    <property type="match status" value="1"/>
</dbReference>
<evidence type="ECO:0000259" key="9">
    <source>
        <dbReference type="PROSITE" id="PS50928"/>
    </source>
</evidence>
<dbReference type="STRING" id="679197.HMPREF9336_03371"/>
<dbReference type="Pfam" id="PF00528">
    <property type="entry name" value="BPD_transp_1"/>
    <property type="match status" value="1"/>
</dbReference>
<feature type="transmembrane region" description="Helical" evidence="7">
    <location>
        <begin position="124"/>
        <end position="142"/>
    </location>
</feature>
<comment type="subcellular location">
    <subcellularLocation>
        <location evidence="1 7">Cell membrane</location>
        <topology evidence="1 7">Multi-pass membrane protein</topology>
    </subcellularLocation>
</comment>
<protein>
    <recommendedName>
        <fullName evidence="9">ABC transmembrane type-1 domain-containing protein</fullName>
    </recommendedName>
</protein>
<feature type="transmembrane region" description="Helical" evidence="7">
    <location>
        <begin position="274"/>
        <end position="296"/>
    </location>
</feature>
<dbReference type="AlphaFoldDB" id="E5XV49"/>
<proteinExistence type="inferred from homology"/>
<evidence type="ECO:0000256" key="6">
    <source>
        <dbReference type="ARBA" id="ARBA00023136"/>
    </source>
</evidence>
<dbReference type="EMBL" id="ACZI02000001">
    <property type="protein sequence ID" value="EFV11754.1"/>
    <property type="molecule type" value="Genomic_DNA"/>
</dbReference>
<feature type="domain" description="ABC transmembrane type-1" evidence="9">
    <location>
        <begin position="82"/>
        <end position="296"/>
    </location>
</feature>
<dbReference type="InterPro" id="IPR035906">
    <property type="entry name" value="MetI-like_sf"/>
</dbReference>
<evidence type="ECO:0000313" key="10">
    <source>
        <dbReference type="EMBL" id="EFV11754.1"/>
    </source>
</evidence>
<evidence type="ECO:0000256" key="3">
    <source>
        <dbReference type="ARBA" id="ARBA00022475"/>
    </source>
</evidence>
<evidence type="ECO:0000256" key="4">
    <source>
        <dbReference type="ARBA" id="ARBA00022692"/>
    </source>
</evidence>
<dbReference type="RefSeq" id="WP_007472327.1">
    <property type="nucleotide sequence ID" value="NZ_KI391953.1"/>
</dbReference>
<reference evidence="10 11" key="1">
    <citation type="journal article" date="2011" name="Stand. Genomic Sci.">
        <title>High quality draft genome sequence of Segniliparus rugosus CDC 945(T)= (ATCC BAA-974(T)).</title>
        <authorList>
            <person name="Earl A.M."/>
            <person name="Desjardins C.A."/>
            <person name="Fitzgerald M.G."/>
            <person name="Arachchi H.M."/>
            <person name="Zeng Q."/>
            <person name="Mehta T."/>
            <person name="Griggs A."/>
            <person name="Birren B.W."/>
            <person name="Toney N.C."/>
            <person name="Carr J."/>
            <person name="Posey J."/>
            <person name="Butler W.R."/>
        </authorList>
    </citation>
    <scope>NUCLEOTIDE SEQUENCE [LARGE SCALE GENOMIC DNA]</scope>
    <source>
        <strain evidence="11">ATCC BAA-974 / DSM 45345 / CCUG 50838 / CIP 108380 / JCM 13579 / CDC 945</strain>
    </source>
</reference>
<accession>E5XV49</accession>
<keyword evidence="2 7" id="KW-0813">Transport</keyword>
<dbReference type="PANTHER" id="PTHR43386">
    <property type="entry name" value="OLIGOPEPTIDE TRANSPORT SYSTEM PERMEASE PROTEIN APPC"/>
    <property type="match status" value="1"/>
</dbReference>
<keyword evidence="5 7" id="KW-1133">Transmembrane helix</keyword>
<dbReference type="Gene3D" id="1.10.3720.10">
    <property type="entry name" value="MetI-like"/>
    <property type="match status" value="1"/>
</dbReference>
<feature type="transmembrane region" description="Helical" evidence="7">
    <location>
        <begin position="12"/>
        <end position="38"/>
    </location>
</feature>
<comment type="caution">
    <text evidence="10">The sequence shown here is derived from an EMBL/GenBank/DDBJ whole genome shotgun (WGS) entry which is preliminary data.</text>
</comment>
<dbReference type="PROSITE" id="PS50928">
    <property type="entry name" value="ABC_TM1"/>
    <property type="match status" value="1"/>
</dbReference>
<dbReference type="InterPro" id="IPR000515">
    <property type="entry name" value="MetI-like"/>
</dbReference>
<dbReference type="GO" id="GO:0055085">
    <property type="term" value="P:transmembrane transport"/>
    <property type="evidence" value="ECO:0007669"/>
    <property type="project" value="InterPro"/>
</dbReference>
<dbReference type="Pfam" id="PF12911">
    <property type="entry name" value="OppC_N"/>
    <property type="match status" value="1"/>
</dbReference>
<keyword evidence="3" id="KW-1003">Cell membrane</keyword>
<dbReference type="GO" id="GO:0005886">
    <property type="term" value="C:plasma membrane"/>
    <property type="evidence" value="ECO:0007669"/>
    <property type="project" value="UniProtKB-SubCell"/>
</dbReference>
<evidence type="ECO:0000256" key="7">
    <source>
        <dbReference type="RuleBase" id="RU363032"/>
    </source>
</evidence>
<organism evidence="10 11">
    <name type="scientific">Segniliparus rugosus (strain ATCC BAA-974 / DSM 45345 / CCUG 50838 / CIP 108380 / JCM 13579 / CDC 945)</name>
    <dbReference type="NCBI Taxonomy" id="679197"/>
    <lineage>
        <taxon>Bacteria</taxon>
        <taxon>Bacillati</taxon>
        <taxon>Actinomycetota</taxon>
        <taxon>Actinomycetes</taxon>
        <taxon>Mycobacteriales</taxon>
        <taxon>Segniliparaceae</taxon>
        <taxon>Segniliparus</taxon>
    </lineage>
</organism>
<dbReference type="HOGENOM" id="CLU_028518_5_4_11"/>
<dbReference type="InterPro" id="IPR025966">
    <property type="entry name" value="OppC_N"/>
</dbReference>
<keyword evidence="4 7" id="KW-0812">Transmembrane</keyword>
<evidence type="ECO:0000313" key="11">
    <source>
        <dbReference type="Proteomes" id="UP000004816"/>
    </source>
</evidence>
<name>E5XV49_SEGRC</name>
<dbReference type="InterPro" id="IPR050366">
    <property type="entry name" value="BP-dependent_transpt_permease"/>
</dbReference>